<organism evidence="3 4">
    <name type="scientific">Enterocloster citroniae</name>
    <dbReference type="NCBI Taxonomy" id="358743"/>
    <lineage>
        <taxon>Bacteria</taxon>
        <taxon>Bacillati</taxon>
        <taxon>Bacillota</taxon>
        <taxon>Clostridia</taxon>
        <taxon>Lachnospirales</taxon>
        <taxon>Lachnospiraceae</taxon>
        <taxon>Enterocloster</taxon>
    </lineage>
</organism>
<dbReference type="SUPFAM" id="SSF51735">
    <property type="entry name" value="NAD(P)-binding Rossmann-fold domains"/>
    <property type="match status" value="1"/>
</dbReference>
<protein>
    <submittedName>
        <fullName evidence="3">SDR family oxidoreductase</fullName>
    </submittedName>
</protein>
<dbReference type="InterPro" id="IPR051122">
    <property type="entry name" value="SDR_DHRS6-like"/>
</dbReference>
<dbReference type="PANTHER" id="PTHR43477:SF1">
    <property type="entry name" value="DIHYDROANTICAPSIN 7-DEHYDROGENASE"/>
    <property type="match status" value="1"/>
</dbReference>
<evidence type="ECO:0000256" key="2">
    <source>
        <dbReference type="ARBA" id="ARBA00023002"/>
    </source>
</evidence>
<dbReference type="GO" id="GO:0016491">
    <property type="term" value="F:oxidoreductase activity"/>
    <property type="evidence" value="ECO:0007669"/>
    <property type="project" value="UniProtKB-KW"/>
</dbReference>
<dbReference type="Gene3D" id="3.40.50.720">
    <property type="entry name" value="NAD(P)-binding Rossmann-like Domain"/>
    <property type="match status" value="1"/>
</dbReference>
<dbReference type="EMBL" id="WQPS01000100">
    <property type="protein sequence ID" value="MBT9812885.1"/>
    <property type="molecule type" value="Genomic_DNA"/>
</dbReference>
<evidence type="ECO:0000313" key="3">
    <source>
        <dbReference type="EMBL" id="MBT9812885.1"/>
    </source>
</evidence>
<dbReference type="CDD" id="cd05233">
    <property type="entry name" value="SDR_c"/>
    <property type="match status" value="1"/>
</dbReference>
<dbReference type="InterPro" id="IPR002347">
    <property type="entry name" value="SDR_fam"/>
</dbReference>
<proteinExistence type="inferred from homology"/>
<evidence type="ECO:0000313" key="4">
    <source>
        <dbReference type="Proteomes" id="UP000708338"/>
    </source>
</evidence>
<comment type="similarity">
    <text evidence="1">Belongs to the short-chain dehydrogenases/reductases (SDR) family.</text>
</comment>
<dbReference type="Proteomes" id="UP000708338">
    <property type="component" value="Unassembled WGS sequence"/>
</dbReference>
<name>A0AA41FJZ6_9FIRM</name>
<gene>
    <name evidence="3" type="ORF">GPL26_25225</name>
</gene>
<sequence>MDWIGQRNWGLRKTRKDPSSQMGLLTINCTDPMRGKDIMDDQRLKTAVITDVTTEIGRDAAMLLAENGYRLMLCVPKGKNVRPEDRFQLEDRFQSKDRFGERNCFCQTEEVDFADEAEVQRLFQSLTSVRVLFYNNLPEILCRPVSQISHEEFGRLVEEDITSVVTTAKVFGSLMKNGSLIFLGSVHSDKPSAAAPLNSMYMGALKNMVREGAVSFGTGGNRCNLIEVGAMGGEDRLYQNEISHFYDGYSFKIPNGHIPVSRDISQIVCFLAEDAAAVNGEAIRADSGLVLEYLDKLANARAYERMSDEGCGG</sequence>
<keyword evidence="2" id="KW-0560">Oxidoreductase</keyword>
<dbReference type="Pfam" id="PF13561">
    <property type="entry name" value="adh_short_C2"/>
    <property type="match status" value="1"/>
</dbReference>
<dbReference type="AlphaFoldDB" id="A0AA41FJZ6"/>
<reference evidence="3" key="1">
    <citation type="journal article" date="2021" name="Gut Microbes">
        <title>A synthetic consortium of 100 gut commensals modulates the composition and function in a colon model of the microbiome of elderly subjects.</title>
        <authorList>
            <person name="Perez M."/>
            <person name="Ntemiri A."/>
            <person name="Tan H."/>
            <person name="Harris H.M.B."/>
            <person name="Roager H.M."/>
            <person name="Ribiere C."/>
            <person name="O'Toole P.W."/>
        </authorList>
    </citation>
    <scope>NUCLEOTIDE SEQUENCE</scope>
    <source>
        <strain evidence="3">MCC335</strain>
    </source>
</reference>
<dbReference type="InterPro" id="IPR036291">
    <property type="entry name" value="NAD(P)-bd_dom_sf"/>
</dbReference>
<evidence type="ECO:0000256" key="1">
    <source>
        <dbReference type="ARBA" id="ARBA00006484"/>
    </source>
</evidence>
<dbReference type="PANTHER" id="PTHR43477">
    <property type="entry name" value="DIHYDROANTICAPSIN 7-DEHYDROGENASE"/>
    <property type="match status" value="1"/>
</dbReference>
<accession>A0AA41FJZ6</accession>
<comment type="caution">
    <text evidence="3">The sequence shown here is derived from an EMBL/GenBank/DDBJ whole genome shotgun (WGS) entry which is preliminary data.</text>
</comment>